<dbReference type="Pfam" id="PF12937">
    <property type="entry name" value="F-box-like"/>
    <property type="match status" value="1"/>
</dbReference>
<evidence type="ECO:0000313" key="2">
    <source>
        <dbReference type="EMBL" id="SNW62593.1"/>
    </source>
</evidence>
<sequence length="457" mass="53338">MEGNIFPDEIMMDILGNVSSNELLQFCQTSKYNNILCQEDELWGKMYINKFAYNDKILSRKSWQENFVFLHRIVDDKYLRSVMPYFVDAPTSIPEIKNISALEAAIKCIIEGKNMNINTGGRTILTKAIARELILNNYGVFPIYLPLHQIIKPNSSLWSLTQEFYALDDFSLQELRIRRIVWILDGTNVIPKGLLSTLRMDHNVHDIFVLTGGSLINQCVYLNFERERLHEFVGQLYNKLTSRVVNNKILDFVNEYFTYINRTIEVQEIYLIIVAYIYLEELNKVETLDNIMNNMNGKPLVAKTQLLNYYICYHITRKYGNFNEALKYLIFLTSFCYSKFNNDAKNNISKSREIPNLVGYIMDDYVYTDRILANKASKTSDEILVGNMTFRQIIQSISDKDINKYINDCFIVDVIDRKYLCVNSVNIFIYFQSVASFLGLIGIKKLSEEVYQYYNNA</sequence>
<dbReference type="Gene3D" id="1.20.1280.50">
    <property type="match status" value="1"/>
</dbReference>
<protein>
    <submittedName>
        <fullName evidence="2">F-box domain-containing protein</fullName>
    </submittedName>
</protein>
<accession>A0A2I2L4Y2</accession>
<dbReference type="InterPro" id="IPR001810">
    <property type="entry name" value="F-box_dom"/>
</dbReference>
<feature type="domain" description="F-box" evidence="1">
    <location>
        <begin position="1"/>
        <end position="46"/>
    </location>
</feature>
<dbReference type="Proteomes" id="UP000236316">
    <property type="component" value="Segment"/>
</dbReference>
<dbReference type="GeneID" id="35382504"/>
<evidence type="ECO:0000313" key="3">
    <source>
        <dbReference type="Proteomes" id="UP000236316"/>
    </source>
</evidence>
<dbReference type="InterPro" id="IPR036047">
    <property type="entry name" value="F-box-like_dom_sf"/>
</dbReference>
<proteinExistence type="predicted"/>
<reference evidence="2" key="1">
    <citation type="submission" date="2017-08" db="EMBL/GenBank/DDBJ databases">
        <authorList>
            <consortium name="Urmite Genomes"/>
        </authorList>
    </citation>
    <scope>NUCLEOTIDE SEQUENCE [LARGE SCALE GENOMIC DNA]</scope>
    <source>
        <strain evidence="2">IHUMI-LCC2</strain>
    </source>
</reference>
<name>A0A2I2L4Y2_9VIRU</name>
<dbReference type="KEGG" id="vg:35382504"/>
<dbReference type="EMBL" id="LT906555">
    <property type="protein sequence ID" value="SNW62593.1"/>
    <property type="molecule type" value="Genomic_DNA"/>
</dbReference>
<gene>
    <name evidence="2" type="ORF">ORPV_689</name>
</gene>
<keyword evidence="3" id="KW-1185">Reference proteome</keyword>
<organism evidence="2">
    <name type="scientific">Orpheovirus IHUMI-LCC2</name>
    <dbReference type="NCBI Taxonomy" id="2023057"/>
    <lineage>
        <taxon>Viruses</taxon>
        <taxon>Varidnaviria</taxon>
        <taxon>Bamfordvirae</taxon>
        <taxon>Nucleocytoviricota</taxon>
        <taxon>Megaviricetes</taxon>
        <taxon>Pimascovirales</taxon>
        <taxon>Ocovirineae</taxon>
        <taxon>Orpheoviridae</taxon>
        <taxon>Alphaorpheovirus</taxon>
        <taxon>Alphaorpheovirus massiliense</taxon>
    </lineage>
</organism>
<dbReference type="PROSITE" id="PS50181">
    <property type="entry name" value="FBOX"/>
    <property type="match status" value="1"/>
</dbReference>
<dbReference type="RefSeq" id="YP_009448895.1">
    <property type="nucleotide sequence ID" value="NC_036594.1"/>
</dbReference>
<dbReference type="SUPFAM" id="SSF81383">
    <property type="entry name" value="F-box domain"/>
    <property type="match status" value="1"/>
</dbReference>
<evidence type="ECO:0000259" key="1">
    <source>
        <dbReference type="PROSITE" id="PS50181"/>
    </source>
</evidence>